<dbReference type="EMBL" id="NJHN03000037">
    <property type="protein sequence ID" value="KAH9422136.1"/>
    <property type="molecule type" value="Genomic_DNA"/>
</dbReference>
<sequence length="83" mass="9428">MCRIIKIFALSCIKFFEIPNIIIDWSIYRKSSCSALITGFGPGTNLRLKLDIGYSGIFLSSDNLFLNISINSLKSLRLFSDFR</sequence>
<reference evidence="1 2" key="2">
    <citation type="journal article" date="2022" name="Mol. Biol. Evol.">
        <title>Comparative Genomics Reveals Insights into the Divergent Evolution of Astigmatic Mites and Household Pest Adaptations.</title>
        <authorList>
            <person name="Xiong Q."/>
            <person name="Wan A.T."/>
            <person name="Liu X."/>
            <person name="Fung C.S."/>
            <person name="Xiao X."/>
            <person name="Malainual N."/>
            <person name="Hou J."/>
            <person name="Wang L."/>
            <person name="Wang M."/>
            <person name="Yang K.Y."/>
            <person name="Cui Y."/>
            <person name="Leung E.L."/>
            <person name="Nong W."/>
            <person name="Shin S.K."/>
            <person name="Au S.W."/>
            <person name="Jeong K.Y."/>
            <person name="Chew F.T."/>
            <person name="Hui J.H."/>
            <person name="Leung T.F."/>
            <person name="Tungtrongchitr A."/>
            <person name="Zhong N."/>
            <person name="Liu Z."/>
            <person name="Tsui S.K."/>
        </authorList>
    </citation>
    <scope>NUCLEOTIDE SEQUENCE [LARGE SCALE GENOMIC DNA]</scope>
    <source>
        <strain evidence="1">Derp</strain>
    </source>
</reference>
<keyword evidence="2" id="KW-1185">Reference proteome</keyword>
<dbReference type="Proteomes" id="UP000887458">
    <property type="component" value="Unassembled WGS sequence"/>
</dbReference>
<evidence type="ECO:0000313" key="1">
    <source>
        <dbReference type="EMBL" id="KAH9422136.1"/>
    </source>
</evidence>
<name>A0ABQ8JHP4_DERPT</name>
<proteinExistence type="predicted"/>
<organism evidence="1 2">
    <name type="scientific">Dermatophagoides pteronyssinus</name>
    <name type="common">European house dust mite</name>
    <dbReference type="NCBI Taxonomy" id="6956"/>
    <lineage>
        <taxon>Eukaryota</taxon>
        <taxon>Metazoa</taxon>
        <taxon>Ecdysozoa</taxon>
        <taxon>Arthropoda</taxon>
        <taxon>Chelicerata</taxon>
        <taxon>Arachnida</taxon>
        <taxon>Acari</taxon>
        <taxon>Acariformes</taxon>
        <taxon>Sarcoptiformes</taxon>
        <taxon>Astigmata</taxon>
        <taxon>Psoroptidia</taxon>
        <taxon>Analgoidea</taxon>
        <taxon>Pyroglyphidae</taxon>
        <taxon>Dermatophagoidinae</taxon>
        <taxon>Dermatophagoides</taxon>
    </lineage>
</organism>
<reference evidence="1 2" key="1">
    <citation type="journal article" date="2018" name="J. Allergy Clin. Immunol.">
        <title>High-quality assembly of Dermatophagoides pteronyssinus genome and transcriptome reveals a wide range of novel allergens.</title>
        <authorList>
            <person name="Liu X.Y."/>
            <person name="Yang K.Y."/>
            <person name="Wang M.Q."/>
            <person name="Kwok J.S."/>
            <person name="Zeng X."/>
            <person name="Yang Z."/>
            <person name="Xiao X.J."/>
            <person name="Lau C.P."/>
            <person name="Li Y."/>
            <person name="Huang Z.M."/>
            <person name="Ba J.G."/>
            <person name="Yim A.K."/>
            <person name="Ouyang C.Y."/>
            <person name="Ngai S.M."/>
            <person name="Chan T.F."/>
            <person name="Leung E.L."/>
            <person name="Liu L."/>
            <person name="Liu Z.G."/>
            <person name="Tsui S.K."/>
        </authorList>
    </citation>
    <scope>NUCLEOTIDE SEQUENCE [LARGE SCALE GENOMIC DNA]</scope>
    <source>
        <strain evidence="1">Derp</strain>
    </source>
</reference>
<protein>
    <submittedName>
        <fullName evidence="1">Uncharacterized protein</fullName>
    </submittedName>
</protein>
<gene>
    <name evidence="1" type="ORF">DERP_002431</name>
</gene>
<comment type="caution">
    <text evidence="1">The sequence shown here is derived from an EMBL/GenBank/DDBJ whole genome shotgun (WGS) entry which is preliminary data.</text>
</comment>
<evidence type="ECO:0000313" key="2">
    <source>
        <dbReference type="Proteomes" id="UP000887458"/>
    </source>
</evidence>
<accession>A0ABQ8JHP4</accession>